<sequence length="67" mass="7337">MEIQYSVHCRQAEEETTKMCPIIIIITTTTTTIIIIITLRVISRAQPGISSPAHAEKGFPTIVKAGI</sequence>
<evidence type="ECO:0000256" key="1">
    <source>
        <dbReference type="SAM" id="Phobius"/>
    </source>
</evidence>
<keyword evidence="1" id="KW-0812">Transmembrane</keyword>
<accession>A0A423WH27</accession>
<evidence type="ECO:0000313" key="2">
    <source>
        <dbReference type="EMBL" id="ROW02665.1"/>
    </source>
</evidence>
<name>A0A423WH27_CYTCH</name>
<dbReference type="EMBL" id="LJZO01000004">
    <property type="protein sequence ID" value="ROW02665.1"/>
    <property type="molecule type" value="Genomic_DNA"/>
</dbReference>
<dbReference type="AlphaFoldDB" id="A0A423WH27"/>
<organism evidence="2 3">
    <name type="scientific">Cytospora chrysosperma</name>
    <name type="common">Cytospora canker fungus</name>
    <name type="synonym">Sphaeria chrysosperma</name>
    <dbReference type="NCBI Taxonomy" id="252740"/>
    <lineage>
        <taxon>Eukaryota</taxon>
        <taxon>Fungi</taxon>
        <taxon>Dikarya</taxon>
        <taxon>Ascomycota</taxon>
        <taxon>Pezizomycotina</taxon>
        <taxon>Sordariomycetes</taxon>
        <taxon>Sordariomycetidae</taxon>
        <taxon>Diaporthales</taxon>
        <taxon>Cytosporaceae</taxon>
        <taxon>Cytospora</taxon>
    </lineage>
</organism>
<gene>
    <name evidence="2" type="ORF">VSDG_01858</name>
</gene>
<proteinExistence type="predicted"/>
<keyword evidence="1" id="KW-0472">Membrane</keyword>
<keyword evidence="3" id="KW-1185">Reference proteome</keyword>
<reference evidence="2 3" key="1">
    <citation type="submission" date="2015-09" db="EMBL/GenBank/DDBJ databases">
        <title>Host preference determinants of Valsa canker pathogens revealed by comparative genomics.</title>
        <authorList>
            <person name="Yin Z."/>
            <person name="Huang L."/>
        </authorList>
    </citation>
    <scope>NUCLEOTIDE SEQUENCE [LARGE SCALE GENOMIC DNA]</scope>
    <source>
        <strain evidence="2 3">YSFL</strain>
    </source>
</reference>
<comment type="caution">
    <text evidence="2">The sequence shown here is derived from an EMBL/GenBank/DDBJ whole genome shotgun (WGS) entry which is preliminary data.</text>
</comment>
<evidence type="ECO:0000313" key="3">
    <source>
        <dbReference type="Proteomes" id="UP000284375"/>
    </source>
</evidence>
<protein>
    <submittedName>
        <fullName evidence="2">Uncharacterized protein</fullName>
    </submittedName>
</protein>
<keyword evidence="1" id="KW-1133">Transmembrane helix</keyword>
<dbReference type="Proteomes" id="UP000284375">
    <property type="component" value="Unassembled WGS sequence"/>
</dbReference>
<feature type="transmembrane region" description="Helical" evidence="1">
    <location>
        <begin position="22"/>
        <end position="42"/>
    </location>
</feature>